<dbReference type="Proteomes" id="UP000323594">
    <property type="component" value="Chromosome"/>
</dbReference>
<dbReference type="PANTHER" id="PTHR42659:SF9">
    <property type="entry name" value="XANTHINE DEHYDROGENASE FAD-BINDING SUBUNIT XDHB-RELATED"/>
    <property type="match status" value="1"/>
</dbReference>
<reference evidence="3 5" key="3">
    <citation type="submission" date="2019-08" db="EMBL/GenBank/DDBJ databases">
        <authorList>
            <person name="Kuhnert P."/>
        </authorList>
    </citation>
    <scope>NUCLEOTIDE SEQUENCE [LARGE SCALE GENOMIC DNA]</scope>
    <source>
        <strain evidence="3 5">B36.5</strain>
    </source>
</reference>
<dbReference type="Proteomes" id="UP000042527">
    <property type="component" value="Unassembled WGS sequence"/>
</dbReference>
<protein>
    <submittedName>
        <fullName evidence="2">FAD binding domain in molybdopterin dehydrogenase</fullName>
    </submittedName>
</protein>
<evidence type="ECO:0000313" key="2">
    <source>
        <dbReference type="EMBL" id="CEM63031.1"/>
    </source>
</evidence>
<dbReference type="SUPFAM" id="SSF56176">
    <property type="entry name" value="FAD-binding/transporter-associated domain-like"/>
    <property type="match status" value="1"/>
</dbReference>
<evidence type="ECO:0000313" key="5">
    <source>
        <dbReference type="Proteomes" id="UP000323594"/>
    </source>
</evidence>
<keyword evidence="4" id="KW-1185">Reference proteome</keyword>
<name>A0A0B7H284_TREPH</name>
<reference evidence="2" key="2">
    <citation type="submission" date="2015-01" db="EMBL/GenBank/DDBJ databases">
        <authorList>
            <person name="Xiang T."/>
            <person name="Song Y."/>
            <person name="Huang L."/>
            <person name="Wang B."/>
            <person name="Wu P."/>
        </authorList>
    </citation>
    <scope>NUCLEOTIDE SEQUENCE [LARGE SCALE GENOMIC DNA]</scope>
    <source>
        <strain evidence="2">V1</strain>
    </source>
</reference>
<gene>
    <name evidence="3" type="ORF">FUT82_16250</name>
    <name evidence="2" type="ORF">TPHV1_60019</name>
</gene>
<dbReference type="Gene3D" id="3.30.465.10">
    <property type="match status" value="1"/>
</dbReference>
<dbReference type="OrthoDB" id="9774454at2"/>
<dbReference type="InterPro" id="IPR016169">
    <property type="entry name" value="FAD-bd_PCMH_sub2"/>
</dbReference>
<evidence type="ECO:0000313" key="4">
    <source>
        <dbReference type="Proteomes" id="UP000042527"/>
    </source>
</evidence>
<dbReference type="PROSITE" id="PS51387">
    <property type="entry name" value="FAD_PCMH"/>
    <property type="match status" value="1"/>
</dbReference>
<accession>A0A0B7H284</accession>
<dbReference type="EMBL" id="CDNC01000048">
    <property type="protein sequence ID" value="CEM63031.1"/>
    <property type="molecule type" value="Genomic_DNA"/>
</dbReference>
<dbReference type="EMBL" id="CP042817">
    <property type="protein sequence ID" value="QEJ99383.1"/>
    <property type="molecule type" value="Genomic_DNA"/>
</dbReference>
<dbReference type="GO" id="GO:0071949">
    <property type="term" value="F:FAD binding"/>
    <property type="evidence" value="ECO:0007669"/>
    <property type="project" value="InterPro"/>
</dbReference>
<dbReference type="InterPro" id="IPR002346">
    <property type="entry name" value="Mopterin_DH_FAD-bd"/>
</dbReference>
<sequence>MKNMDKTSTIYLPRTMAELQSIIKNISNIHAIGGGTEFLRKQYRKNLYFPERIAVLKNIPELKSISKTERTIDFGAAASLQSIVDLGEKNIPQALYEALIYCANPAIRNLATIGGNIAKLRPQSSTLAVLASLDAKIEIRTAAETLWLPIIRFADPKFTDLRSKNHIITKIRISSEPWDYVFYKRIGGTVISKNSASFIFLVRLQKNIIYEMRLIFSNNKFIKNKEFNNLFIGRTVPISERDITVLIEKCTEFFPENTFQNNYLKNCFFNLIEDCLYKLI</sequence>
<organism evidence="2 4">
    <name type="scientific">Treponema phagedenis</name>
    <dbReference type="NCBI Taxonomy" id="162"/>
    <lineage>
        <taxon>Bacteria</taxon>
        <taxon>Pseudomonadati</taxon>
        <taxon>Spirochaetota</taxon>
        <taxon>Spirochaetia</taxon>
        <taxon>Spirochaetales</taxon>
        <taxon>Treponemataceae</taxon>
        <taxon>Treponema</taxon>
    </lineage>
</organism>
<dbReference type="InterPro" id="IPR036318">
    <property type="entry name" value="FAD-bd_PCMH-like_sf"/>
</dbReference>
<dbReference type="PANTHER" id="PTHR42659">
    <property type="entry name" value="XANTHINE DEHYDROGENASE SUBUNIT C-RELATED"/>
    <property type="match status" value="1"/>
</dbReference>
<dbReference type="AlphaFoldDB" id="A0A0B7H284"/>
<reference evidence="4" key="1">
    <citation type="submission" date="2015-01" db="EMBL/GenBank/DDBJ databases">
        <authorList>
            <person name="Manzoor Shahid"/>
            <person name="Zubair Saima"/>
        </authorList>
    </citation>
    <scope>NUCLEOTIDE SEQUENCE [LARGE SCALE GENOMIC DNA]</scope>
    <source>
        <strain evidence="4">V1</strain>
    </source>
</reference>
<evidence type="ECO:0000259" key="1">
    <source>
        <dbReference type="PROSITE" id="PS51387"/>
    </source>
</evidence>
<proteinExistence type="predicted"/>
<dbReference type="InterPro" id="IPR051312">
    <property type="entry name" value="Diverse_Substr_Oxidored"/>
</dbReference>
<dbReference type="Pfam" id="PF00941">
    <property type="entry name" value="FAD_binding_5"/>
    <property type="match status" value="1"/>
</dbReference>
<dbReference type="InterPro" id="IPR016166">
    <property type="entry name" value="FAD-bd_PCMH"/>
</dbReference>
<evidence type="ECO:0000313" key="3">
    <source>
        <dbReference type="EMBL" id="QEJ99383.1"/>
    </source>
</evidence>
<feature type="domain" description="FAD-binding PCMH-type" evidence="1">
    <location>
        <begin position="3"/>
        <end position="178"/>
    </location>
</feature>
<dbReference type="GO" id="GO:0016491">
    <property type="term" value="F:oxidoreductase activity"/>
    <property type="evidence" value="ECO:0007669"/>
    <property type="project" value="InterPro"/>
</dbReference>